<keyword evidence="13" id="KW-0131">Cell cycle</keyword>
<dbReference type="PROSITE" id="PS50172">
    <property type="entry name" value="BRCT"/>
    <property type="match status" value="2"/>
</dbReference>
<evidence type="ECO:0000256" key="4">
    <source>
        <dbReference type="ARBA" id="ARBA00022454"/>
    </source>
</evidence>
<feature type="compositionally biased region" description="Low complexity" evidence="14">
    <location>
        <begin position="756"/>
        <end position="765"/>
    </location>
</feature>
<dbReference type="Gene3D" id="2.60.200.20">
    <property type="match status" value="1"/>
</dbReference>
<keyword evidence="10" id="KW-0007">Acetylation</keyword>
<dbReference type="Proteomes" id="UP001186944">
    <property type="component" value="Unassembled WGS sequence"/>
</dbReference>
<dbReference type="SMART" id="SM00240">
    <property type="entry name" value="FHA"/>
    <property type="match status" value="1"/>
</dbReference>
<feature type="domain" description="BRCT" evidence="16">
    <location>
        <begin position="967"/>
        <end position="1057"/>
    </location>
</feature>
<dbReference type="PANTHER" id="PTHR23196">
    <property type="entry name" value="PAX TRANSCRIPTION ACTIVATION DOMAIN INTERACTING PROTEIN"/>
    <property type="match status" value="1"/>
</dbReference>
<evidence type="ECO:0000256" key="11">
    <source>
        <dbReference type="ARBA" id="ARBA00023204"/>
    </source>
</evidence>
<dbReference type="InterPro" id="IPR001357">
    <property type="entry name" value="BRCT_dom"/>
</dbReference>
<evidence type="ECO:0000256" key="3">
    <source>
        <dbReference type="ARBA" id="ARBA00015014"/>
    </source>
</evidence>
<evidence type="ECO:0000256" key="14">
    <source>
        <dbReference type="SAM" id="MobiDB-lite"/>
    </source>
</evidence>
<organism evidence="17 18">
    <name type="scientific">Pinctada imbricata</name>
    <name type="common">Atlantic pearl-oyster</name>
    <name type="synonym">Pinctada martensii</name>
    <dbReference type="NCBI Taxonomy" id="66713"/>
    <lineage>
        <taxon>Eukaryota</taxon>
        <taxon>Metazoa</taxon>
        <taxon>Spiralia</taxon>
        <taxon>Lophotrochozoa</taxon>
        <taxon>Mollusca</taxon>
        <taxon>Bivalvia</taxon>
        <taxon>Autobranchia</taxon>
        <taxon>Pteriomorphia</taxon>
        <taxon>Pterioida</taxon>
        <taxon>Pterioidea</taxon>
        <taxon>Pteriidae</taxon>
        <taxon>Pinctada</taxon>
    </lineage>
</organism>
<dbReference type="CDD" id="cd18441">
    <property type="entry name" value="BRCT_MDC1_rpt2"/>
    <property type="match status" value="1"/>
</dbReference>
<keyword evidence="18" id="KW-1185">Reference proteome</keyword>
<evidence type="ECO:0000256" key="1">
    <source>
        <dbReference type="ARBA" id="ARBA00004123"/>
    </source>
</evidence>
<dbReference type="CDD" id="cd22665">
    <property type="entry name" value="FHA_MDC1"/>
    <property type="match status" value="1"/>
</dbReference>
<dbReference type="Pfam" id="PF16589">
    <property type="entry name" value="BRCT_2"/>
    <property type="match status" value="1"/>
</dbReference>
<dbReference type="GO" id="GO:0005694">
    <property type="term" value="C:chromosome"/>
    <property type="evidence" value="ECO:0007669"/>
    <property type="project" value="UniProtKB-SubCell"/>
</dbReference>
<sequence>MADLEQTQAIFLDDYEEETDEDISKEKQIVSHLKVLCQKGFPERKFPLYEGDNIIGRQEDACNIAIPLKALSREHACIEIRGDSHLIYDKGSRNKTKRNKLYLTPEVRYELKDSDTLTFGDVTSLYLIGGDLAFPNNQNGSSLLKLADDSDEETGRGRKAAKTTAEVKDSVSDTSQVEVPKGRRGRGRKSEAASTSAIVNNETQIADDECTPPLDNDNEEEEVEDIQTSPPRHGKKRGRSSTSATTTAPVGRGKRAKIEDKKKEDQTSTENNRETIGRRGRKMADKGESVEEDVKTTTAKKGKTRKTPESPKKNEVLEATQPYIDGSTVPEATQIYDMEINDEPEATQAYAMDVPDEDSDTTPPVSDVLGVPVVEGEPIRPVPMDSDEVVPPSHSSEDSNLRSPLVPIPSRSPYKSALASPKKEKKSPSPKRVMFAKRDSEKSVEDSVSTKIVSNKSVEDSNSTKGNVRQSSRAIQKKSAKTDSSSEVNNTTVNSTDDKGLGVTKGRGGRGRKSLPAPTPPNKEIATKTRGRRSALPAVMEVDSSVGSKGDSQEATTSSTSSLSVVDDTGDQTKGKVNRRTRGSTVTEKEEVKKSGKKSSDTTKQDSDKADDASKSNAKTEALETSKVATTGRRGGKKSNITETSVKEESTGNKSNITETSVKETSTENEDEGTTTKRGRGRRKGKVSDSQSTSEETSSQGVSKEETSAKTEPSSKAPPRKGRASSVSSDVNISVVTVKKEGRGKGKKMESESDDSQQSVTSVDSTEGKRGRSQTRKGAAVKESNVHPLPTGKGRGRVSRSSASSQDDSMDAGSDRSMAVKRKRKGEEENSQQSKKTKMEPPATPKTTKTTANIASPSLRRTSLDPSKPKVMFTGVVDEQGQKIVKDLGGELVTSMSDCTHLVTDKVRRTVKFLCCLSRGIPIVTPTWLNSSKSAAMFIDATPFLVKDPATEKQYRFSLQTSIDKARESSLLQGYKIHVTKSVRPEPAQMKDIVLSAGAEFLATIPKKSNDKTVVISCQDDRTVCKPALKAGIPIVNAEFILTGILRQEVDLSSYPLLNSFLMYM</sequence>
<dbReference type="AlphaFoldDB" id="A0AA88XPY6"/>
<dbReference type="SUPFAM" id="SSF49879">
    <property type="entry name" value="SMAD/FHA domain"/>
    <property type="match status" value="1"/>
</dbReference>
<feature type="compositionally biased region" description="Acidic residues" evidence="14">
    <location>
        <begin position="205"/>
        <end position="225"/>
    </location>
</feature>
<keyword evidence="4" id="KW-0158">Chromosome</keyword>
<gene>
    <name evidence="17" type="ORF">FSP39_004207</name>
</gene>
<feature type="compositionally biased region" description="Low complexity" evidence="14">
    <location>
        <begin position="725"/>
        <end position="737"/>
    </location>
</feature>
<dbReference type="EMBL" id="VSWD01000010">
    <property type="protein sequence ID" value="KAK3089513.1"/>
    <property type="molecule type" value="Genomic_DNA"/>
</dbReference>
<dbReference type="SMART" id="SM00292">
    <property type="entry name" value="BRCT"/>
    <property type="match status" value="2"/>
</dbReference>
<comment type="subcellular location">
    <subcellularLocation>
        <location evidence="2">Chromosome</location>
    </subcellularLocation>
    <subcellularLocation>
        <location evidence="1">Nucleus</location>
    </subcellularLocation>
</comment>
<dbReference type="Pfam" id="PF00498">
    <property type="entry name" value="FHA"/>
    <property type="match status" value="1"/>
</dbReference>
<feature type="compositionally biased region" description="Basic and acidic residues" evidence="14">
    <location>
        <begin position="738"/>
        <end position="751"/>
    </location>
</feature>
<protein>
    <recommendedName>
        <fullName evidence="3">Mediator of DNA damage checkpoint protein 1</fullName>
    </recommendedName>
</protein>
<feature type="region of interest" description="Disordered" evidence="14">
    <location>
        <begin position="144"/>
        <end position="868"/>
    </location>
</feature>
<keyword evidence="11" id="KW-0234">DNA repair</keyword>
<evidence type="ECO:0000259" key="16">
    <source>
        <dbReference type="PROSITE" id="PS50172"/>
    </source>
</evidence>
<keyword evidence="5" id="KW-1017">Isopeptide bond</keyword>
<dbReference type="Pfam" id="PF16770">
    <property type="entry name" value="RTT107_BRCT_5"/>
    <property type="match status" value="1"/>
</dbReference>
<evidence type="ECO:0000313" key="17">
    <source>
        <dbReference type="EMBL" id="KAK3089513.1"/>
    </source>
</evidence>
<evidence type="ECO:0000256" key="13">
    <source>
        <dbReference type="ARBA" id="ARBA00023306"/>
    </source>
</evidence>
<proteinExistence type="predicted"/>
<name>A0AA88XPY6_PINIB</name>
<dbReference type="InterPro" id="IPR051579">
    <property type="entry name" value="DDR_Transcriptional_Reg"/>
</dbReference>
<feature type="compositionally biased region" description="Polar residues" evidence="14">
    <location>
        <begin position="852"/>
        <end position="865"/>
    </location>
</feature>
<evidence type="ECO:0000259" key="15">
    <source>
        <dbReference type="PROSITE" id="PS50006"/>
    </source>
</evidence>
<feature type="domain" description="BRCT" evidence="16">
    <location>
        <begin position="868"/>
        <end position="946"/>
    </location>
</feature>
<accession>A0AA88XPY6</accession>
<keyword evidence="8" id="KW-0227">DNA damage</keyword>
<evidence type="ECO:0000256" key="5">
    <source>
        <dbReference type="ARBA" id="ARBA00022499"/>
    </source>
</evidence>
<feature type="compositionally biased region" description="Low complexity" evidence="14">
    <location>
        <begin position="556"/>
        <end position="567"/>
    </location>
</feature>
<keyword evidence="6" id="KW-0597">Phosphoprotein</keyword>
<dbReference type="CDD" id="cd17744">
    <property type="entry name" value="BRCT_MDC1_rpt1"/>
    <property type="match status" value="1"/>
</dbReference>
<evidence type="ECO:0000256" key="8">
    <source>
        <dbReference type="ARBA" id="ARBA00022763"/>
    </source>
</evidence>
<dbReference type="Gene3D" id="3.40.50.10190">
    <property type="entry name" value="BRCT domain"/>
    <property type="match status" value="2"/>
</dbReference>
<feature type="compositionally biased region" description="Polar residues" evidence="14">
    <location>
        <begin position="192"/>
        <end position="204"/>
    </location>
</feature>
<dbReference type="PANTHER" id="PTHR23196:SF34">
    <property type="entry name" value="MEDIATOR OF DNA DAMAGE CHECKPOINT PROTEIN 1"/>
    <property type="match status" value="1"/>
</dbReference>
<feature type="compositionally biased region" description="Low complexity" evidence="14">
    <location>
        <begin position="688"/>
        <end position="702"/>
    </location>
</feature>
<dbReference type="PROSITE" id="PS50006">
    <property type="entry name" value="FHA_DOMAIN"/>
    <property type="match status" value="1"/>
</dbReference>
<keyword evidence="9" id="KW-0832">Ubl conjugation</keyword>
<keyword evidence="7" id="KW-0677">Repeat</keyword>
<dbReference type="SUPFAM" id="SSF52113">
    <property type="entry name" value="BRCT domain"/>
    <property type="match status" value="2"/>
</dbReference>
<evidence type="ECO:0000256" key="12">
    <source>
        <dbReference type="ARBA" id="ARBA00023242"/>
    </source>
</evidence>
<feature type="compositionally biased region" description="Basic and acidic residues" evidence="14">
    <location>
        <begin position="587"/>
        <end position="614"/>
    </location>
</feature>
<evidence type="ECO:0000256" key="10">
    <source>
        <dbReference type="ARBA" id="ARBA00022990"/>
    </source>
</evidence>
<feature type="compositionally biased region" description="Basic and acidic residues" evidence="14">
    <location>
        <begin position="436"/>
        <end position="445"/>
    </location>
</feature>
<dbReference type="GO" id="GO:0006281">
    <property type="term" value="P:DNA repair"/>
    <property type="evidence" value="ECO:0007669"/>
    <property type="project" value="UniProtKB-KW"/>
</dbReference>
<reference evidence="17" key="1">
    <citation type="submission" date="2019-08" db="EMBL/GenBank/DDBJ databases">
        <title>The improved chromosome-level genome for the pearl oyster Pinctada fucata martensii using PacBio sequencing and Hi-C.</title>
        <authorList>
            <person name="Zheng Z."/>
        </authorList>
    </citation>
    <scope>NUCLEOTIDE SEQUENCE</scope>
    <source>
        <strain evidence="17">ZZ-2019</strain>
        <tissue evidence="17">Adductor muscle</tissue>
    </source>
</reference>
<feature type="compositionally biased region" description="Polar residues" evidence="14">
    <location>
        <begin position="446"/>
        <end position="474"/>
    </location>
</feature>
<evidence type="ECO:0000256" key="9">
    <source>
        <dbReference type="ARBA" id="ARBA00022843"/>
    </source>
</evidence>
<feature type="domain" description="FHA" evidence="15">
    <location>
        <begin position="53"/>
        <end position="103"/>
    </location>
</feature>
<dbReference type="InterPro" id="IPR036420">
    <property type="entry name" value="BRCT_dom_sf"/>
</dbReference>
<comment type="caution">
    <text evidence="17">The sequence shown here is derived from an EMBL/GenBank/DDBJ whole genome shotgun (WGS) entry which is preliminary data.</text>
</comment>
<evidence type="ECO:0000313" key="18">
    <source>
        <dbReference type="Proteomes" id="UP001186944"/>
    </source>
</evidence>
<evidence type="ECO:0000256" key="2">
    <source>
        <dbReference type="ARBA" id="ARBA00004286"/>
    </source>
</evidence>
<dbReference type="InterPro" id="IPR008984">
    <property type="entry name" value="SMAD_FHA_dom_sf"/>
</dbReference>
<dbReference type="InterPro" id="IPR000253">
    <property type="entry name" value="FHA_dom"/>
</dbReference>
<feature type="compositionally biased region" description="Basic and acidic residues" evidence="14">
    <location>
        <begin position="306"/>
        <end position="316"/>
    </location>
</feature>
<keyword evidence="12" id="KW-0539">Nucleus</keyword>
<evidence type="ECO:0000256" key="6">
    <source>
        <dbReference type="ARBA" id="ARBA00022553"/>
    </source>
</evidence>
<feature type="compositionally biased region" description="Low complexity" evidence="14">
    <location>
        <begin position="482"/>
        <end position="495"/>
    </location>
</feature>
<dbReference type="GO" id="GO:0005634">
    <property type="term" value="C:nucleus"/>
    <property type="evidence" value="ECO:0007669"/>
    <property type="project" value="UniProtKB-SubCell"/>
</dbReference>
<evidence type="ECO:0000256" key="7">
    <source>
        <dbReference type="ARBA" id="ARBA00022737"/>
    </source>
</evidence>
<feature type="compositionally biased region" description="Basic and acidic residues" evidence="14">
    <location>
        <begin position="256"/>
        <end position="295"/>
    </location>
</feature>